<accession>A0ABQ3V9X1</accession>
<evidence type="ECO:0008006" key="3">
    <source>
        <dbReference type="Google" id="ProtNLM"/>
    </source>
</evidence>
<evidence type="ECO:0000313" key="1">
    <source>
        <dbReference type="EMBL" id="GHO82301.1"/>
    </source>
</evidence>
<dbReference type="RefSeq" id="WP_201359994.1">
    <property type="nucleotide sequence ID" value="NZ_BNJJ01000001.1"/>
</dbReference>
<comment type="caution">
    <text evidence="1">The sequence shown here is derived from an EMBL/GenBank/DDBJ whole genome shotgun (WGS) entry which is preliminary data.</text>
</comment>
<reference evidence="1 2" key="1">
    <citation type="journal article" date="2021" name="Int. J. Syst. Evol. Microbiol.">
        <title>Reticulibacter mediterranei gen. nov., sp. nov., within the new family Reticulibacteraceae fam. nov., and Ktedonospora formicarum gen. nov., sp. nov., Ktedonobacter robiniae sp. nov., Dictyobacter formicarum sp. nov. and Dictyobacter arantiisoli sp. nov., belonging to the class Ktedonobacteria.</title>
        <authorList>
            <person name="Yabe S."/>
            <person name="Zheng Y."/>
            <person name="Wang C.M."/>
            <person name="Sakai Y."/>
            <person name="Abe K."/>
            <person name="Yokota A."/>
            <person name="Donadio S."/>
            <person name="Cavaletti L."/>
            <person name="Monciardini P."/>
        </authorList>
    </citation>
    <scope>NUCLEOTIDE SEQUENCE [LARGE SCALE GENOMIC DNA]</scope>
    <source>
        <strain evidence="1 2">SOSP1-9</strain>
    </source>
</reference>
<gene>
    <name evidence="1" type="ORF">KSZ_03070</name>
</gene>
<proteinExistence type="predicted"/>
<keyword evidence="2" id="KW-1185">Reference proteome</keyword>
<dbReference type="EMBL" id="BNJJ01000001">
    <property type="protein sequence ID" value="GHO82301.1"/>
    <property type="molecule type" value="Genomic_DNA"/>
</dbReference>
<dbReference type="Proteomes" id="UP000635565">
    <property type="component" value="Unassembled WGS sequence"/>
</dbReference>
<evidence type="ECO:0000313" key="2">
    <source>
        <dbReference type="Proteomes" id="UP000635565"/>
    </source>
</evidence>
<sequence>METIMSIVQILRDEHYDHVLLLVDPKLKARVLEAWEHQSLDGHTLSEQFPATSLPQCAQETRICIASVFDIQTQIGVDMTQPFFTRFDAIILCDGPSTVHGPVWHQIVEIFTILDVRMLQVRSLVSEESA</sequence>
<organism evidence="1 2">
    <name type="scientific">Dictyobacter formicarum</name>
    <dbReference type="NCBI Taxonomy" id="2778368"/>
    <lineage>
        <taxon>Bacteria</taxon>
        <taxon>Bacillati</taxon>
        <taxon>Chloroflexota</taxon>
        <taxon>Ktedonobacteria</taxon>
        <taxon>Ktedonobacterales</taxon>
        <taxon>Dictyobacteraceae</taxon>
        <taxon>Dictyobacter</taxon>
    </lineage>
</organism>
<name>A0ABQ3V9X1_9CHLR</name>
<protein>
    <recommendedName>
        <fullName evidence="3">YbaK/aminoacyl-tRNA synthetase-associated domain-containing protein</fullName>
    </recommendedName>
</protein>